<dbReference type="GO" id="GO:0005524">
    <property type="term" value="F:ATP binding"/>
    <property type="evidence" value="ECO:0007669"/>
    <property type="project" value="UniProtKB-KW"/>
</dbReference>
<dbReference type="GO" id="GO:0004829">
    <property type="term" value="F:threonine-tRNA ligase activity"/>
    <property type="evidence" value="ECO:0007669"/>
    <property type="project" value="UniProtKB-EC"/>
</dbReference>
<evidence type="ECO:0000313" key="13">
    <source>
        <dbReference type="EMBL" id="TWE10225.1"/>
    </source>
</evidence>
<protein>
    <recommendedName>
        <fullName evidence="2">threonine--tRNA ligase</fullName>
        <ecNumber evidence="2">6.1.1.3</ecNumber>
    </recommendedName>
</protein>
<dbReference type="RefSeq" id="WP_145229027.1">
    <property type="nucleotide sequence ID" value="NZ_VIVQ01000002.1"/>
</dbReference>
<dbReference type="Pfam" id="PF03129">
    <property type="entry name" value="HGTP_anticodon"/>
    <property type="match status" value="1"/>
</dbReference>
<dbReference type="InterPro" id="IPR002320">
    <property type="entry name" value="Thr-tRNA-ligase_IIa"/>
</dbReference>
<dbReference type="Gene3D" id="3.40.50.800">
    <property type="entry name" value="Anticodon-binding domain"/>
    <property type="match status" value="1"/>
</dbReference>
<dbReference type="Gene3D" id="3.30.930.10">
    <property type="entry name" value="Bira Bifunctional Protein, Domain 2"/>
    <property type="match status" value="1"/>
</dbReference>
<comment type="caution">
    <text evidence="13">The sequence shown here is derived from an EMBL/GenBank/DDBJ whole genome shotgun (WGS) entry which is preliminary data.</text>
</comment>
<dbReference type="OrthoDB" id="9802304at2"/>
<keyword evidence="5" id="KW-0479">Metal-binding</keyword>
<comment type="catalytic activity">
    <reaction evidence="11">
        <text>tRNA(Thr) + L-threonine + ATP = L-threonyl-tRNA(Thr) + AMP + diphosphate + H(+)</text>
        <dbReference type="Rhea" id="RHEA:24624"/>
        <dbReference type="Rhea" id="RHEA-COMP:9670"/>
        <dbReference type="Rhea" id="RHEA-COMP:9704"/>
        <dbReference type="ChEBI" id="CHEBI:15378"/>
        <dbReference type="ChEBI" id="CHEBI:30616"/>
        <dbReference type="ChEBI" id="CHEBI:33019"/>
        <dbReference type="ChEBI" id="CHEBI:57926"/>
        <dbReference type="ChEBI" id="CHEBI:78442"/>
        <dbReference type="ChEBI" id="CHEBI:78534"/>
        <dbReference type="ChEBI" id="CHEBI:456215"/>
        <dbReference type="EC" id="6.1.1.3"/>
    </reaction>
</comment>
<dbReference type="EMBL" id="VIVQ01000002">
    <property type="protein sequence ID" value="TWE10225.1"/>
    <property type="molecule type" value="Genomic_DNA"/>
</dbReference>
<evidence type="ECO:0000256" key="4">
    <source>
        <dbReference type="ARBA" id="ARBA00022598"/>
    </source>
</evidence>
<evidence type="ECO:0000313" key="14">
    <source>
        <dbReference type="Proteomes" id="UP000318297"/>
    </source>
</evidence>
<dbReference type="GO" id="GO:0005737">
    <property type="term" value="C:cytoplasm"/>
    <property type="evidence" value="ECO:0007669"/>
    <property type="project" value="InterPro"/>
</dbReference>
<keyword evidence="7" id="KW-0862">Zinc</keyword>
<evidence type="ECO:0000256" key="5">
    <source>
        <dbReference type="ARBA" id="ARBA00022723"/>
    </source>
</evidence>
<keyword evidence="3" id="KW-0963">Cytoplasm</keyword>
<dbReference type="EC" id="6.1.1.3" evidence="2"/>
<dbReference type="Proteomes" id="UP000318297">
    <property type="component" value="Unassembled WGS sequence"/>
</dbReference>
<evidence type="ECO:0000256" key="11">
    <source>
        <dbReference type="ARBA" id="ARBA00049515"/>
    </source>
</evidence>
<evidence type="ECO:0000256" key="3">
    <source>
        <dbReference type="ARBA" id="ARBA00022490"/>
    </source>
</evidence>
<dbReference type="SUPFAM" id="SSF55681">
    <property type="entry name" value="Class II aaRS and biotin synthetases"/>
    <property type="match status" value="1"/>
</dbReference>
<dbReference type="SUPFAM" id="SSF52954">
    <property type="entry name" value="Class II aaRS ABD-related"/>
    <property type="match status" value="1"/>
</dbReference>
<name>A0A561E3N2_9MICO</name>
<evidence type="ECO:0000256" key="8">
    <source>
        <dbReference type="ARBA" id="ARBA00022840"/>
    </source>
</evidence>
<dbReference type="PROSITE" id="PS50862">
    <property type="entry name" value="AA_TRNA_LIGASE_II"/>
    <property type="match status" value="1"/>
</dbReference>
<proteinExistence type="inferred from homology"/>
<dbReference type="InterPro" id="IPR002314">
    <property type="entry name" value="aa-tRNA-synt_IIb"/>
</dbReference>
<sequence length="430" mass="47674">MNDQSAQPHSQDYREINQSMQVFAGDPLAGAGLPLWLPAGSVIRNELERLACDIARADGCISVHSPVLGKRALFEKSGHWAKFADDMFPAMRLGGSDDDPDELVLRPANCPHHALTYRASRHSYRELPIRLNELAPMFRAERSGVVSGLTRVRQINLDDTHVFCRPDQVAGEAARALRSALKAQQILGLPVDYVRLSKRDDSAAYLGDAQMWRDAQAALRRAAQEAGLDDIAIPLVEAEGEAAFYGPKLDLQVRDERGHEETIATVQLDFNQPERFDLTYDAADGSRERVVMIHRGTVGAMERVTAALLQHHQGRMPLWLAPIQVCVLPVRPEQDRDAREIVDALVAVGIRARMDPQGSLGGRIRASRARRDAVIAVIGEAEVAARALQVTDVRSGFRGTVPLRRFVDLVSEAYDERRSELRWNAPVRPS</sequence>
<dbReference type="Pfam" id="PF00587">
    <property type="entry name" value="tRNA-synt_2b"/>
    <property type="match status" value="1"/>
</dbReference>
<dbReference type="GO" id="GO:0006435">
    <property type="term" value="P:threonyl-tRNA aminoacylation"/>
    <property type="evidence" value="ECO:0007669"/>
    <property type="project" value="InterPro"/>
</dbReference>
<organism evidence="13 14">
    <name type="scientific">Rudaeicoccus suwonensis</name>
    <dbReference type="NCBI Taxonomy" id="657409"/>
    <lineage>
        <taxon>Bacteria</taxon>
        <taxon>Bacillati</taxon>
        <taxon>Actinomycetota</taxon>
        <taxon>Actinomycetes</taxon>
        <taxon>Micrococcales</taxon>
        <taxon>Dermacoccaceae</taxon>
        <taxon>Rudaeicoccus</taxon>
    </lineage>
</organism>
<evidence type="ECO:0000256" key="10">
    <source>
        <dbReference type="ARBA" id="ARBA00023146"/>
    </source>
</evidence>
<dbReference type="PRINTS" id="PR01047">
    <property type="entry name" value="TRNASYNTHTHR"/>
</dbReference>
<evidence type="ECO:0000259" key="12">
    <source>
        <dbReference type="PROSITE" id="PS50862"/>
    </source>
</evidence>
<dbReference type="PANTHER" id="PTHR11451">
    <property type="entry name" value="THREONINE-TRNA LIGASE"/>
    <property type="match status" value="1"/>
</dbReference>
<dbReference type="AlphaFoldDB" id="A0A561E3N2"/>
<dbReference type="FunFam" id="3.30.930.10:FF:000002">
    <property type="entry name" value="Threonine--tRNA ligase"/>
    <property type="match status" value="1"/>
</dbReference>
<gene>
    <name evidence="13" type="ORF">BKA23_2579</name>
</gene>
<keyword evidence="6" id="KW-0547">Nucleotide-binding</keyword>
<evidence type="ECO:0000256" key="6">
    <source>
        <dbReference type="ARBA" id="ARBA00022741"/>
    </source>
</evidence>
<dbReference type="InterPro" id="IPR006195">
    <property type="entry name" value="aa-tRNA-synth_II"/>
</dbReference>
<feature type="domain" description="Aminoacyl-transfer RNA synthetases class-II family profile" evidence="12">
    <location>
        <begin position="38"/>
        <end position="317"/>
    </location>
</feature>
<dbReference type="InterPro" id="IPR036621">
    <property type="entry name" value="Anticodon-bd_dom_sf"/>
</dbReference>
<evidence type="ECO:0000256" key="1">
    <source>
        <dbReference type="ARBA" id="ARBA00008226"/>
    </source>
</evidence>
<dbReference type="PANTHER" id="PTHR11451:SF56">
    <property type="entry name" value="THREONINE--TRNA LIGASE 1"/>
    <property type="match status" value="1"/>
</dbReference>
<dbReference type="GO" id="GO:0046872">
    <property type="term" value="F:metal ion binding"/>
    <property type="evidence" value="ECO:0007669"/>
    <property type="project" value="UniProtKB-KW"/>
</dbReference>
<reference evidence="13 14" key="1">
    <citation type="submission" date="2019-06" db="EMBL/GenBank/DDBJ databases">
        <title>Sequencing the genomes of 1000 actinobacteria strains.</title>
        <authorList>
            <person name="Klenk H.-P."/>
        </authorList>
    </citation>
    <scope>NUCLEOTIDE SEQUENCE [LARGE SCALE GENOMIC DNA]</scope>
    <source>
        <strain evidence="13 14">DSM 19560</strain>
    </source>
</reference>
<keyword evidence="4" id="KW-0436">Ligase</keyword>
<dbReference type="InterPro" id="IPR045864">
    <property type="entry name" value="aa-tRNA-synth_II/BPL/LPL"/>
</dbReference>
<accession>A0A561E3N2</accession>
<evidence type="ECO:0000256" key="2">
    <source>
        <dbReference type="ARBA" id="ARBA00013163"/>
    </source>
</evidence>
<keyword evidence="9" id="KW-0648">Protein biosynthesis</keyword>
<keyword evidence="8" id="KW-0067">ATP-binding</keyword>
<evidence type="ECO:0000256" key="9">
    <source>
        <dbReference type="ARBA" id="ARBA00022917"/>
    </source>
</evidence>
<dbReference type="InterPro" id="IPR004154">
    <property type="entry name" value="Anticodon-bd"/>
</dbReference>
<comment type="similarity">
    <text evidence="1">Belongs to the class-II aminoacyl-tRNA synthetase family.</text>
</comment>
<keyword evidence="10 13" id="KW-0030">Aminoacyl-tRNA synthetase</keyword>
<keyword evidence="14" id="KW-1185">Reference proteome</keyword>
<evidence type="ECO:0000256" key="7">
    <source>
        <dbReference type="ARBA" id="ARBA00022833"/>
    </source>
</evidence>